<organism evidence="1 2">
    <name type="scientific">Microbulbifer harenosus</name>
    <dbReference type="NCBI Taxonomy" id="2576840"/>
    <lineage>
        <taxon>Bacteria</taxon>
        <taxon>Pseudomonadati</taxon>
        <taxon>Pseudomonadota</taxon>
        <taxon>Gammaproteobacteria</taxon>
        <taxon>Cellvibrionales</taxon>
        <taxon>Microbulbiferaceae</taxon>
        <taxon>Microbulbifer</taxon>
    </lineage>
</organism>
<dbReference type="EMBL" id="VANI01000004">
    <property type="protein sequence ID" value="TLM79333.1"/>
    <property type="molecule type" value="Genomic_DNA"/>
</dbReference>
<sequence>MPISEFAGDWKNAPSAGDSTWTRNRLELGANYGNWTVGYTQRFDYRLEYNRDTADLYYRNENNLPARQGDVPVFLRIDQLRAQGFKIGYRHRWQSGIFARVSVTALEASDFQAGQLAGTLNAEGDFFSGTADLDYRYTKDLLLEHQFDMPQGRGFTTDLAVGYSGSERTIQIQLQDLYNRIDWELAPHTYGKFDTIDRDVEDKVQLNPLFSGKRLLEDFRQKMPMYGLASYTEHARGGADVKLDVEYYGNDLRYTTGLLWDHVPGNPYLGYELVDRQWLLSVGDDNGIWKLQLGFDDPDLEKAHSLTIAMAVAAYW</sequence>
<proteinExistence type="predicted"/>
<reference evidence="1 2" key="1">
    <citation type="submission" date="2019-05" db="EMBL/GenBank/DDBJ databases">
        <title>Microbulbifer harenosus sp. nov., an alginate-degrading bacterium isolated from coastal sand.</title>
        <authorList>
            <person name="Huang H."/>
            <person name="Mo K."/>
            <person name="Bao S."/>
        </authorList>
    </citation>
    <scope>NUCLEOTIDE SEQUENCE [LARGE SCALE GENOMIC DNA]</scope>
    <source>
        <strain evidence="1 2">HB161719</strain>
    </source>
</reference>
<dbReference type="Proteomes" id="UP000306791">
    <property type="component" value="Unassembled WGS sequence"/>
</dbReference>
<evidence type="ECO:0000313" key="1">
    <source>
        <dbReference type="EMBL" id="TLM79333.1"/>
    </source>
</evidence>
<gene>
    <name evidence="1" type="ORF">FDY93_04360</name>
</gene>
<evidence type="ECO:0008006" key="3">
    <source>
        <dbReference type="Google" id="ProtNLM"/>
    </source>
</evidence>
<keyword evidence="2" id="KW-1185">Reference proteome</keyword>
<accession>A0ABY2ULL1</accession>
<dbReference type="RefSeq" id="WP_138234504.1">
    <property type="nucleotide sequence ID" value="NZ_CP185860.1"/>
</dbReference>
<protein>
    <recommendedName>
        <fullName evidence="3">DUF3570 domain-containing protein</fullName>
    </recommendedName>
</protein>
<comment type="caution">
    <text evidence="1">The sequence shown here is derived from an EMBL/GenBank/DDBJ whole genome shotgun (WGS) entry which is preliminary data.</text>
</comment>
<evidence type="ECO:0000313" key="2">
    <source>
        <dbReference type="Proteomes" id="UP000306791"/>
    </source>
</evidence>
<name>A0ABY2ULL1_9GAMM</name>